<reference evidence="4 5" key="2">
    <citation type="journal article" date="2013" name="PLoS Genet.">
        <title>Comparative genome structure, secondary metabolite, and effector coding capacity across Cochliobolus pathogens.</title>
        <authorList>
            <person name="Condon B.J."/>
            <person name="Leng Y."/>
            <person name="Wu D."/>
            <person name="Bushley K.E."/>
            <person name="Ohm R.A."/>
            <person name="Otillar R."/>
            <person name="Martin J."/>
            <person name="Schackwitz W."/>
            <person name="Grimwood J."/>
            <person name="MohdZainudin N."/>
            <person name="Xue C."/>
            <person name="Wang R."/>
            <person name="Manning V.A."/>
            <person name="Dhillon B."/>
            <person name="Tu Z.J."/>
            <person name="Steffenson B.J."/>
            <person name="Salamov A."/>
            <person name="Sun H."/>
            <person name="Lowry S."/>
            <person name="LaButti K."/>
            <person name="Han J."/>
            <person name="Copeland A."/>
            <person name="Lindquist E."/>
            <person name="Barry K."/>
            <person name="Schmutz J."/>
            <person name="Baker S.E."/>
            <person name="Ciuffetti L.M."/>
            <person name="Grigoriev I.V."/>
            <person name="Zhong S."/>
            <person name="Turgeon B.G."/>
        </authorList>
    </citation>
    <scope>NUCLEOTIDE SEQUENCE [LARGE SCALE GENOMIC DNA]</scope>
    <source>
        <strain evidence="5">28A</strain>
    </source>
</reference>
<dbReference type="Pfam" id="PF08240">
    <property type="entry name" value="ADH_N"/>
    <property type="match status" value="1"/>
</dbReference>
<feature type="domain" description="Alcohol dehydrogenase-like N-terminal" evidence="3">
    <location>
        <begin position="24"/>
        <end position="145"/>
    </location>
</feature>
<dbReference type="Proteomes" id="UP000016935">
    <property type="component" value="Unassembled WGS sequence"/>
</dbReference>
<name>R0IC35_EXST2</name>
<evidence type="ECO:0000313" key="5">
    <source>
        <dbReference type="Proteomes" id="UP000016935"/>
    </source>
</evidence>
<dbReference type="OrthoDB" id="3941538at2759"/>
<sequence>MRAARYYGVKDVRIEEIGIPKRPADHVLLQVTWCGICGTDLANYHTCPMGTPAPGTKDRITGDTLPVTLGHELCGRIVEVPENSSLEVGQAVMVDPRLYCSECAMCKQGDTNLCSKLGFVGLSGGGGGGFSEFVAVDPKRCYPIADSSLDTACLIEPLAVARHALRVSEFSGFRDKTSLILGAGPIGLAVIHNLKVVGTGPIFVSEPSALRLEYAREISDAAINPQEANLVDTIEQLTDGNGVDVVFDCAGFIPAMAPAMSALRKKGKYILVAVPGKPIALPMMEWYAREIALVASVAYNDVDFREVVNDFNEGKFKGVERMISSRIQLDQFVSQGLEALVTNKETLLKVLVEPK</sequence>
<organism evidence="4 5">
    <name type="scientific">Exserohilum turcicum (strain 28A)</name>
    <name type="common">Northern leaf blight fungus</name>
    <name type="synonym">Setosphaeria turcica</name>
    <dbReference type="NCBI Taxonomy" id="671987"/>
    <lineage>
        <taxon>Eukaryota</taxon>
        <taxon>Fungi</taxon>
        <taxon>Dikarya</taxon>
        <taxon>Ascomycota</taxon>
        <taxon>Pezizomycotina</taxon>
        <taxon>Dothideomycetes</taxon>
        <taxon>Pleosporomycetidae</taxon>
        <taxon>Pleosporales</taxon>
        <taxon>Pleosporineae</taxon>
        <taxon>Pleosporaceae</taxon>
        <taxon>Exserohilum</taxon>
    </lineage>
</organism>
<dbReference type="GO" id="GO:0016491">
    <property type="term" value="F:oxidoreductase activity"/>
    <property type="evidence" value="ECO:0007669"/>
    <property type="project" value="UniProtKB-KW"/>
</dbReference>
<feature type="domain" description="Alcohol dehydrogenase-like C-terminal" evidence="2">
    <location>
        <begin position="185"/>
        <end position="309"/>
    </location>
</feature>
<evidence type="ECO:0000259" key="2">
    <source>
        <dbReference type="Pfam" id="PF00107"/>
    </source>
</evidence>
<dbReference type="STRING" id="671987.R0IC35"/>
<evidence type="ECO:0008006" key="6">
    <source>
        <dbReference type="Google" id="ProtNLM"/>
    </source>
</evidence>
<evidence type="ECO:0000256" key="1">
    <source>
        <dbReference type="ARBA" id="ARBA00023002"/>
    </source>
</evidence>
<dbReference type="Gene3D" id="3.90.180.10">
    <property type="entry name" value="Medium-chain alcohol dehydrogenases, catalytic domain"/>
    <property type="match status" value="1"/>
</dbReference>
<dbReference type="RefSeq" id="XP_008029503.1">
    <property type="nucleotide sequence ID" value="XM_008031312.1"/>
</dbReference>
<dbReference type="PANTHER" id="PTHR43401">
    <property type="entry name" value="L-THREONINE 3-DEHYDROGENASE"/>
    <property type="match status" value="1"/>
</dbReference>
<dbReference type="Pfam" id="PF00107">
    <property type="entry name" value="ADH_zinc_N"/>
    <property type="match status" value="1"/>
</dbReference>
<protein>
    <recommendedName>
        <fullName evidence="6">Enoyl reductase (ER) domain-containing protein</fullName>
    </recommendedName>
</protein>
<dbReference type="InterPro" id="IPR050129">
    <property type="entry name" value="Zn_alcohol_dh"/>
</dbReference>
<dbReference type="SUPFAM" id="SSF50129">
    <property type="entry name" value="GroES-like"/>
    <property type="match status" value="1"/>
</dbReference>
<reference evidence="4 5" key="1">
    <citation type="journal article" date="2012" name="PLoS Pathog.">
        <title>Diverse lifestyles and strategies of plant pathogenesis encoded in the genomes of eighteen Dothideomycetes fungi.</title>
        <authorList>
            <person name="Ohm R.A."/>
            <person name="Feau N."/>
            <person name="Henrissat B."/>
            <person name="Schoch C.L."/>
            <person name="Horwitz B.A."/>
            <person name="Barry K.W."/>
            <person name="Condon B.J."/>
            <person name="Copeland A.C."/>
            <person name="Dhillon B."/>
            <person name="Glaser F."/>
            <person name="Hesse C.N."/>
            <person name="Kosti I."/>
            <person name="LaButti K."/>
            <person name="Lindquist E.A."/>
            <person name="Lucas S."/>
            <person name="Salamov A.A."/>
            <person name="Bradshaw R.E."/>
            <person name="Ciuffetti L."/>
            <person name="Hamelin R.C."/>
            <person name="Kema G.H.J."/>
            <person name="Lawrence C."/>
            <person name="Scott J.A."/>
            <person name="Spatafora J.W."/>
            <person name="Turgeon B.G."/>
            <person name="de Wit P.J.G.M."/>
            <person name="Zhong S."/>
            <person name="Goodwin S.B."/>
            <person name="Grigoriev I.V."/>
        </authorList>
    </citation>
    <scope>NUCLEOTIDE SEQUENCE [LARGE SCALE GENOMIC DNA]</scope>
    <source>
        <strain evidence="5">28A</strain>
    </source>
</reference>
<dbReference type="AlphaFoldDB" id="R0IC35"/>
<dbReference type="InterPro" id="IPR011032">
    <property type="entry name" value="GroES-like_sf"/>
</dbReference>
<dbReference type="HOGENOM" id="CLU_026673_11_0_1"/>
<dbReference type="EMBL" id="KB908844">
    <property type="protein sequence ID" value="EOA82781.1"/>
    <property type="molecule type" value="Genomic_DNA"/>
</dbReference>
<accession>R0IC35</accession>
<dbReference type="InterPro" id="IPR036291">
    <property type="entry name" value="NAD(P)-bd_dom_sf"/>
</dbReference>
<keyword evidence="1" id="KW-0560">Oxidoreductase</keyword>
<dbReference type="PANTHER" id="PTHR43401:SF2">
    <property type="entry name" value="L-THREONINE 3-DEHYDROGENASE"/>
    <property type="match status" value="1"/>
</dbReference>
<dbReference type="eggNOG" id="KOG0024">
    <property type="taxonomic scope" value="Eukaryota"/>
</dbReference>
<dbReference type="GeneID" id="19404862"/>
<dbReference type="InterPro" id="IPR013154">
    <property type="entry name" value="ADH-like_N"/>
</dbReference>
<evidence type="ECO:0000259" key="3">
    <source>
        <dbReference type="Pfam" id="PF08240"/>
    </source>
</evidence>
<dbReference type="SUPFAM" id="SSF51735">
    <property type="entry name" value="NAD(P)-binding Rossmann-fold domains"/>
    <property type="match status" value="1"/>
</dbReference>
<dbReference type="InterPro" id="IPR013149">
    <property type="entry name" value="ADH-like_C"/>
</dbReference>
<evidence type="ECO:0000313" key="4">
    <source>
        <dbReference type="EMBL" id="EOA82781.1"/>
    </source>
</evidence>
<proteinExistence type="predicted"/>
<keyword evidence="5" id="KW-1185">Reference proteome</keyword>
<dbReference type="Gene3D" id="3.40.50.720">
    <property type="entry name" value="NAD(P)-binding Rossmann-like Domain"/>
    <property type="match status" value="1"/>
</dbReference>
<gene>
    <name evidence="4" type="ORF">SETTUDRAFT_43616</name>
</gene>